<proteinExistence type="predicted"/>
<sequence length="129" mass="14459">MSRARHMSAQTEILQKYFEELRRTLVDNDLIDRPGQIFNMDECGFPHDPKSSFVACKKGEKHPMFVTTGGKLITVAACCNASGYSIPPLVIFDRKILKTELTIGEVPETMYAALTMKFSNSDSSDSVKY</sequence>
<dbReference type="AlphaFoldDB" id="A0A1X7U1W5"/>
<dbReference type="InParanoid" id="A0A1X7U1W5"/>
<reference evidence="1" key="1">
    <citation type="submission" date="2017-05" db="UniProtKB">
        <authorList>
            <consortium name="EnsemblMetazoa"/>
        </authorList>
    </citation>
    <scope>IDENTIFICATION</scope>
</reference>
<protein>
    <recommendedName>
        <fullName evidence="2">DDE-1 domain-containing protein</fullName>
    </recommendedName>
</protein>
<evidence type="ECO:0008006" key="2">
    <source>
        <dbReference type="Google" id="ProtNLM"/>
    </source>
</evidence>
<accession>A0A1X7U1W5</accession>
<dbReference type="EnsemblMetazoa" id="Aqu2.1.21632_001">
    <property type="protein sequence ID" value="Aqu2.1.21632_001"/>
    <property type="gene ID" value="Aqu2.1.21632"/>
</dbReference>
<evidence type="ECO:0000313" key="1">
    <source>
        <dbReference type="EnsemblMetazoa" id="Aqu2.1.21632_001"/>
    </source>
</evidence>
<organism evidence="1">
    <name type="scientific">Amphimedon queenslandica</name>
    <name type="common">Sponge</name>
    <dbReference type="NCBI Taxonomy" id="400682"/>
    <lineage>
        <taxon>Eukaryota</taxon>
        <taxon>Metazoa</taxon>
        <taxon>Porifera</taxon>
        <taxon>Demospongiae</taxon>
        <taxon>Heteroscleromorpha</taxon>
        <taxon>Haplosclerida</taxon>
        <taxon>Niphatidae</taxon>
        <taxon>Amphimedon</taxon>
    </lineage>
</organism>
<name>A0A1X7U1W5_AMPQE</name>